<reference evidence="3" key="1">
    <citation type="journal article" date="2019" name="Int. J. Syst. Evol. Microbiol.">
        <title>The Global Catalogue of Microorganisms (GCM) 10K type strain sequencing project: providing services to taxonomists for standard genome sequencing and annotation.</title>
        <authorList>
            <consortium name="The Broad Institute Genomics Platform"/>
            <consortium name="The Broad Institute Genome Sequencing Center for Infectious Disease"/>
            <person name="Wu L."/>
            <person name="Ma J."/>
        </authorList>
    </citation>
    <scope>NUCLEOTIDE SEQUENCE [LARGE SCALE GENOMIC DNA]</scope>
    <source>
        <strain evidence="3">JCM 16908</strain>
    </source>
</reference>
<dbReference type="PANTHER" id="PTHR33498:SF1">
    <property type="entry name" value="TRANSPOSASE FOR INSERTION SEQUENCE ELEMENT IS1557"/>
    <property type="match status" value="1"/>
</dbReference>
<comment type="caution">
    <text evidence="2">The sequence shown here is derived from an EMBL/GenBank/DDBJ whole genome shotgun (WGS) entry which is preliminary data.</text>
</comment>
<evidence type="ECO:0000313" key="3">
    <source>
        <dbReference type="Proteomes" id="UP001500888"/>
    </source>
</evidence>
<name>A0ABP7H9N6_9ACTN</name>
<evidence type="ECO:0000259" key="1">
    <source>
        <dbReference type="Pfam" id="PF01610"/>
    </source>
</evidence>
<gene>
    <name evidence="2" type="ORF">GCM10022226_02110</name>
</gene>
<dbReference type="PANTHER" id="PTHR33498">
    <property type="entry name" value="TRANSPOSASE FOR INSERTION SEQUENCE ELEMENT IS1557"/>
    <property type="match status" value="1"/>
</dbReference>
<dbReference type="Pfam" id="PF01610">
    <property type="entry name" value="DDE_Tnp_ISL3"/>
    <property type="match status" value="1"/>
</dbReference>
<accession>A0ABP7H9N6</accession>
<proteinExistence type="predicted"/>
<dbReference type="EMBL" id="BAAAZR010000001">
    <property type="protein sequence ID" value="GAA3787410.1"/>
    <property type="molecule type" value="Genomic_DNA"/>
</dbReference>
<protein>
    <recommendedName>
        <fullName evidence="1">Transposase IS204/IS1001/IS1096/IS1165 DDE domain-containing protein</fullName>
    </recommendedName>
</protein>
<dbReference type="InterPro" id="IPR047951">
    <property type="entry name" value="Transpos_ISL3"/>
</dbReference>
<organism evidence="2 3">
    <name type="scientific">Sphaerisporangium flaviroseum</name>
    <dbReference type="NCBI Taxonomy" id="509199"/>
    <lineage>
        <taxon>Bacteria</taxon>
        <taxon>Bacillati</taxon>
        <taxon>Actinomycetota</taxon>
        <taxon>Actinomycetes</taxon>
        <taxon>Streptosporangiales</taxon>
        <taxon>Streptosporangiaceae</taxon>
        <taxon>Sphaerisporangium</taxon>
    </lineage>
</organism>
<sequence>MVVGPSPLHADSQLVGGLLPPLLSEHLDRPFVEIRADDLPALRSFTLGLDKDKQAVIAGLTLPYSNSPIEGTNTKVKLLKRQMYGRVGFALLRQRILLP</sequence>
<keyword evidence="3" id="KW-1185">Reference proteome</keyword>
<feature type="domain" description="Transposase IS204/IS1001/IS1096/IS1165 DDE" evidence="1">
    <location>
        <begin position="33"/>
        <end position="96"/>
    </location>
</feature>
<evidence type="ECO:0000313" key="2">
    <source>
        <dbReference type="EMBL" id="GAA3787410.1"/>
    </source>
</evidence>
<dbReference type="Proteomes" id="UP001500888">
    <property type="component" value="Unassembled WGS sequence"/>
</dbReference>
<dbReference type="InterPro" id="IPR002560">
    <property type="entry name" value="Transposase_DDE"/>
</dbReference>